<evidence type="ECO:0000259" key="2">
    <source>
        <dbReference type="Pfam" id="PF05430"/>
    </source>
</evidence>
<dbReference type="EMBL" id="UINC01000983">
    <property type="protein sequence ID" value="SUZ66406.1"/>
    <property type="molecule type" value="Genomic_DNA"/>
</dbReference>
<name>A0A381PHD0_9ZZZZ</name>
<organism evidence="3">
    <name type="scientific">marine metagenome</name>
    <dbReference type="NCBI Taxonomy" id="408172"/>
    <lineage>
        <taxon>unclassified sequences</taxon>
        <taxon>metagenomes</taxon>
        <taxon>ecological metagenomes</taxon>
    </lineage>
</organism>
<dbReference type="Pfam" id="PF01266">
    <property type="entry name" value="DAO"/>
    <property type="match status" value="1"/>
</dbReference>
<dbReference type="Gene3D" id="3.40.50.150">
    <property type="entry name" value="Vaccinia Virus protein VP39"/>
    <property type="match status" value="1"/>
</dbReference>
<dbReference type="InterPro" id="IPR008471">
    <property type="entry name" value="MnmC-like_methylTransf"/>
</dbReference>
<dbReference type="PANTHER" id="PTHR39963:SF1">
    <property type="entry name" value="MNMC-LIKE METHYLTRANSFERASE DOMAIN-CONTAINING PROTEIN"/>
    <property type="match status" value="1"/>
</dbReference>
<dbReference type="InterPro" id="IPR047785">
    <property type="entry name" value="tRNA_MNMC2"/>
</dbReference>
<proteinExistence type="predicted"/>
<evidence type="ECO:0000259" key="1">
    <source>
        <dbReference type="Pfam" id="PF01266"/>
    </source>
</evidence>
<feature type="non-terminal residue" evidence="3">
    <location>
        <position position="1"/>
    </location>
</feature>
<dbReference type="InterPro" id="IPR036188">
    <property type="entry name" value="FAD/NAD-bd_sf"/>
</dbReference>
<sequence length="578" mass="63548">VVEMRDGRAFSPRYNDIYFSNGDTVDSHRVFLEPAKVGQRIARNSLFTVAELGFGTGLNFVVTATEFLKKRSNPSRLRFVSFEKHPLTLLDLRQVGQRWNQSLPFVNQLLDQYPPAIAGWHRRFFEGGDIELSIYIGDVDNGFRDFLDRDQRGVDAWFLDGFSPDRNPAMWQESMLSRLHTLTRVGGSVTTFSAAGSVRRILQRNGFQLERVNSLPDKRHTLCGWLTTPSFKPRLHPSEAVVAGGGLAGCAAANALAKKGINVTLLEPTGQVAQSTSSVPTAITHVRLSGSRSPEAKRRLQGYTFSIPLIASILNSASTGVLQLDGTNAAHAQLRSIADTLGDWIQFVEADQASDIAGTSLSRSAAYFPKSAVVSIPDLCKNLICHPRIELIKGVLGHDLSLTTVIATGTTIPQRLALPPLEITTVPGQIDCFSTSPKLARLRTTVVDDGYVIPSSPSILTSGSTYEHDRWDPSYGTRTNRTRLGKLFGHALFRWVQRYRGWRCVTSDRIPIIGQAADDLWLSLGYGSSATTSALLAAETIASGIVGEFPPLDTHTLDVTDPMRFADRQKRRPNPFTK</sequence>
<reference evidence="3" key="1">
    <citation type="submission" date="2018-05" db="EMBL/GenBank/DDBJ databases">
        <authorList>
            <person name="Lanie J.A."/>
            <person name="Ng W.-L."/>
            <person name="Kazmierczak K.M."/>
            <person name="Andrzejewski T.M."/>
            <person name="Davidsen T.M."/>
            <person name="Wayne K.J."/>
            <person name="Tettelin H."/>
            <person name="Glass J.I."/>
            <person name="Rusch D."/>
            <person name="Podicherti R."/>
            <person name="Tsui H.-C.T."/>
            <person name="Winkler M.E."/>
        </authorList>
    </citation>
    <scope>NUCLEOTIDE SEQUENCE</scope>
</reference>
<dbReference type="InterPro" id="IPR029063">
    <property type="entry name" value="SAM-dependent_MTases_sf"/>
</dbReference>
<feature type="domain" description="FAD dependent oxidoreductase" evidence="1">
    <location>
        <begin position="240"/>
        <end position="542"/>
    </location>
</feature>
<evidence type="ECO:0008006" key="4">
    <source>
        <dbReference type="Google" id="ProtNLM"/>
    </source>
</evidence>
<protein>
    <recommendedName>
        <fullName evidence="4">MnmC-like methyltransferase domain-containing protein</fullName>
    </recommendedName>
</protein>
<dbReference type="Gene3D" id="3.50.50.60">
    <property type="entry name" value="FAD/NAD(P)-binding domain"/>
    <property type="match status" value="1"/>
</dbReference>
<dbReference type="Pfam" id="PF05430">
    <property type="entry name" value="Methyltransf_30"/>
    <property type="match status" value="1"/>
</dbReference>
<dbReference type="NCBIfam" id="NF033855">
    <property type="entry name" value="tRNA_MNMC2"/>
    <property type="match status" value="1"/>
</dbReference>
<dbReference type="InterPro" id="IPR006076">
    <property type="entry name" value="FAD-dep_OxRdtase"/>
</dbReference>
<accession>A0A381PHD0</accession>
<dbReference type="AlphaFoldDB" id="A0A381PHD0"/>
<dbReference type="PANTHER" id="PTHR39963">
    <property type="entry name" value="SLL0983 PROTEIN"/>
    <property type="match status" value="1"/>
</dbReference>
<evidence type="ECO:0000313" key="3">
    <source>
        <dbReference type="EMBL" id="SUZ66406.1"/>
    </source>
</evidence>
<dbReference type="SUPFAM" id="SSF51971">
    <property type="entry name" value="Nucleotide-binding domain"/>
    <property type="match status" value="1"/>
</dbReference>
<dbReference type="Gene3D" id="3.30.9.10">
    <property type="entry name" value="D-Amino Acid Oxidase, subunit A, domain 2"/>
    <property type="match status" value="1"/>
</dbReference>
<dbReference type="GO" id="GO:0016645">
    <property type="term" value="F:oxidoreductase activity, acting on the CH-NH group of donors"/>
    <property type="evidence" value="ECO:0007669"/>
    <property type="project" value="InterPro"/>
</dbReference>
<feature type="domain" description="MnmC-like methyltransferase" evidence="2">
    <location>
        <begin position="105"/>
        <end position="226"/>
    </location>
</feature>
<dbReference type="GO" id="GO:0004808">
    <property type="term" value="F:tRNA (5-methylaminomethyl-2-thiouridylate)(34)-methyltransferase activity"/>
    <property type="evidence" value="ECO:0007669"/>
    <property type="project" value="InterPro"/>
</dbReference>
<gene>
    <name evidence="3" type="ORF">METZ01_LOCUS19260</name>
</gene>